<dbReference type="PANTHER" id="PTHR43420">
    <property type="entry name" value="ACETYLTRANSFERASE"/>
    <property type="match status" value="1"/>
</dbReference>
<dbReference type="Pfam" id="PF00583">
    <property type="entry name" value="Acetyltransf_1"/>
    <property type="match status" value="1"/>
</dbReference>
<reference evidence="4 5" key="1">
    <citation type="submission" date="2019-12" db="EMBL/GenBank/DDBJ databases">
        <title>Spirosoma sp. HMF4905 genome sequencing and assembly.</title>
        <authorList>
            <person name="Kang H."/>
            <person name="Cha I."/>
            <person name="Kim H."/>
            <person name="Joh K."/>
        </authorList>
    </citation>
    <scope>NUCLEOTIDE SEQUENCE [LARGE SCALE GENOMIC DNA]</scope>
    <source>
        <strain evidence="4 5">HMF4905</strain>
    </source>
</reference>
<evidence type="ECO:0000256" key="1">
    <source>
        <dbReference type="ARBA" id="ARBA00022679"/>
    </source>
</evidence>
<evidence type="ECO:0000313" key="4">
    <source>
        <dbReference type="EMBL" id="MVM33730.1"/>
    </source>
</evidence>
<proteinExistence type="predicted"/>
<dbReference type="InterPro" id="IPR050680">
    <property type="entry name" value="YpeA/RimI_acetyltransf"/>
</dbReference>
<dbReference type="Gene3D" id="3.40.630.30">
    <property type="match status" value="1"/>
</dbReference>
<evidence type="ECO:0000313" key="5">
    <source>
        <dbReference type="Proteomes" id="UP000436006"/>
    </source>
</evidence>
<dbReference type="EMBL" id="WPIN01000012">
    <property type="protein sequence ID" value="MVM33730.1"/>
    <property type="molecule type" value="Genomic_DNA"/>
</dbReference>
<dbReference type="PROSITE" id="PS51186">
    <property type="entry name" value="GNAT"/>
    <property type="match status" value="1"/>
</dbReference>
<keyword evidence="2" id="KW-0012">Acyltransferase</keyword>
<organism evidence="4 5">
    <name type="scientific">Spirosoma arboris</name>
    <dbReference type="NCBI Taxonomy" id="2682092"/>
    <lineage>
        <taxon>Bacteria</taxon>
        <taxon>Pseudomonadati</taxon>
        <taxon>Bacteroidota</taxon>
        <taxon>Cytophagia</taxon>
        <taxon>Cytophagales</taxon>
        <taxon>Cytophagaceae</taxon>
        <taxon>Spirosoma</taxon>
    </lineage>
</organism>
<comment type="caution">
    <text evidence="4">The sequence shown here is derived from an EMBL/GenBank/DDBJ whole genome shotgun (WGS) entry which is preliminary data.</text>
</comment>
<dbReference type="InterPro" id="IPR016181">
    <property type="entry name" value="Acyl_CoA_acyltransferase"/>
</dbReference>
<dbReference type="PRINTS" id="PR01754">
    <property type="entry name" value="SACTRNSFRASE"/>
</dbReference>
<dbReference type="InterPro" id="IPR008125">
    <property type="entry name" value="Streptothricin_AcTrfase"/>
</dbReference>
<name>A0A7K1SIU7_9BACT</name>
<dbReference type="Proteomes" id="UP000436006">
    <property type="component" value="Unassembled WGS sequence"/>
</dbReference>
<keyword evidence="5" id="KW-1185">Reference proteome</keyword>
<protein>
    <submittedName>
        <fullName evidence="4">GNAT family N-acetyltransferase</fullName>
    </submittedName>
</protein>
<feature type="domain" description="N-acetyltransferase" evidence="3">
    <location>
        <begin position="45"/>
        <end position="186"/>
    </location>
</feature>
<sequence>MSIVISIRKLVAFTSEHQKALGDSGYTSCYSYQVEKKISVDTIVIKLQRYRLEKPYSKRWHVDQETIAHYHELISQGYSWGSFDQECLVGVMIVEKRAWNNSFWIDYIEVVKSYQGRGIGSQLLATLIEEAKQEQVRVITLETQNTNGDAIDFYQRNGFELDGLNMTLYDAEHGKEIAIFLSKRIEFFPE</sequence>
<dbReference type="CDD" id="cd04301">
    <property type="entry name" value="NAT_SF"/>
    <property type="match status" value="1"/>
</dbReference>
<evidence type="ECO:0000256" key="2">
    <source>
        <dbReference type="ARBA" id="ARBA00023315"/>
    </source>
</evidence>
<evidence type="ECO:0000259" key="3">
    <source>
        <dbReference type="PROSITE" id="PS51186"/>
    </source>
</evidence>
<dbReference type="SUPFAM" id="SSF55729">
    <property type="entry name" value="Acyl-CoA N-acyltransferases (Nat)"/>
    <property type="match status" value="1"/>
</dbReference>
<dbReference type="AlphaFoldDB" id="A0A7K1SIU7"/>
<gene>
    <name evidence="4" type="ORF">GO755_27075</name>
</gene>
<dbReference type="InterPro" id="IPR000182">
    <property type="entry name" value="GNAT_dom"/>
</dbReference>
<accession>A0A7K1SIU7</accession>
<keyword evidence="1 4" id="KW-0808">Transferase</keyword>
<dbReference type="GO" id="GO:0016747">
    <property type="term" value="F:acyltransferase activity, transferring groups other than amino-acyl groups"/>
    <property type="evidence" value="ECO:0007669"/>
    <property type="project" value="InterPro"/>
</dbReference>